<comment type="caution">
    <text evidence="2">The sequence shown here is derived from an EMBL/GenBank/DDBJ whole genome shotgun (WGS) entry which is preliminary data.</text>
</comment>
<evidence type="ECO:0000256" key="1">
    <source>
        <dbReference type="SAM" id="Phobius"/>
    </source>
</evidence>
<dbReference type="AlphaFoldDB" id="A0AAD8RQH2"/>
<evidence type="ECO:0000313" key="2">
    <source>
        <dbReference type="EMBL" id="KAK1629259.1"/>
    </source>
</evidence>
<feature type="transmembrane region" description="Helical" evidence="1">
    <location>
        <begin position="55"/>
        <end position="71"/>
    </location>
</feature>
<keyword evidence="3" id="KW-1185">Reference proteome</keyword>
<dbReference type="EMBL" id="JAUUTY010000005">
    <property type="protein sequence ID" value="KAK1629259.1"/>
    <property type="molecule type" value="Genomic_DNA"/>
</dbReference>
<dbReference type="Proteomes" id="UP001231189">
    <property type="component" value="Unassembled WGS sequence"/>
</dbReference>
<feature type="transmembrane region" description="Helical" evidence="1">
    <location>
        <begin position="32"/>
        <end position="49"/>
    </location>
</feature>
<proteinExistence type="predicted"/>
<name>A0AAD8RQH2_LOLMU</name>
<keyword evidence="1" id="KW-1133">Transmembrane helix</keyword>
<protein>
    <submittedName>
        <fullName evidence="2">Uncharacterized protein</fullName>
    </submittedName>
</protein>
<accession>A0AAD8RQH2</accession>
<keyword evidence="1" id="KW-0812">Transmembrane</keyword>
<evidence type="ECO:0000313" key="3">
    <source>
        <dbReference type="Proteomes" id="UP001231189"/>
    </source>
</evidence>
<keyword evidence="1" id="KW-0472">Membrane</keyword>
<reference evidence="2" key="1">
    <citation type="submission" date="2023-07" db="EMBL/GenBank/DDBJ databases">
        <title>A chromosome-level genome assembly of Lolium multiflorum.</title>
        <authorList>
            <person name="Chen Y."/>
            <person name="Copetti D."/>
            <person name="Kolliker R."/>
            <person name="Studer B."/>
        </authorList>
    </citation>
    <scope>NUCLEOTIDE SEQUENCE</scope>
    <source>
        <strain evidence="2">02402/16</strain>
        <tissue evidence="2">Leaf</tissue>
    </source>
</reference>
<organism evidence="2 3">
    <name type="scientific">Lolium multiflorum</name>
    <name type="common">Italian ryegrass</name>
    <name type="synonym">Lolium perenne subsp. multiflorum</name>
    <dbReference type="NCBI Taxonomy" id="4521"/>
    <lineage>
        <taxon>Eukaryota</taxon>
        <taxon>Viridiplantae</taxon>
        <taxon>Streptophyta</taxon>
        <taxon>Embryophyta</taxon>
        <taxon>Tracheophyta</taxon>
        <taxon>Spermatophyta</taxon>
        <taxon>Magnoliopsida</taxon>
        <taxon>Liliopsida</taxon>
        <taxon>Poales</taxon>
        <taxon>Poaceae</taxon>
        <taxon>BOP clade</taxon>
        <taxon>Pooideae</taxon>
        <taxon>Poodae</taxon>
        <taxon>Poeae</taxon>
        <taxon>Poeae Chloroplast Group 2 (Poeae type)</taxon>
        <taxon>Loliodinae</taxon>
        <taxon>Loliinae</taxon>
        <taxon>Lolium</taxon>
    </lineage>
</organism>
<gene>
    <name evidence="2" type="ORF">QYE76_003574</name>
</gene>
<sequence>MAVQLSFLCATAITREDFSVEKKEIKTSKKHALFRLFFIIEVFPFTLLGLRSRTFFQSITSLLLFICLSLFNSMRFENMFPCIPKIQQNSSTSNLDGHEDVQSCLPLSTRLNASRFESA</sequence>